<dbReference type="AlphaFoldDB" id="A0A0L0G1I9"/>
<dbReference type="GeneID" id="25905234"/>
<dbReference type="GO" id="GO:0005634">
    <property type="term" value="C:nucleus"/>
    <property type="evidence" value="ECO:0007669"/>
    <property type="project" value="TreeGrafter"/>
</dbReference>
<protein>
    <submittedName>
        <fullName evidence="2">Uncharacterized protein</fullName>
    </submittedName>
</protein>
<dbReference type="PANTHER" id="PTHR45916:SF1">
    <property type="entry name" value="STRUCTURAL MAINTENANCE OF CHROMOSOMES PROTEIN 5"/>
    <property type="match status" value="1"/>
</dbReference>
<organism evidence="2 3">
    <name type="scientific">Sphaeroforma arctica JP610</name>
    <dbReference type="NCBI Taxonomy" id="667725"/>
    <lineage>
        <taxon>Eukaryota</taxon>
        <taxon>Ichthyosporea</taxon>
        <taxon>Ichthyophonida</taxon>
        <taxon>Sphaeroforma</taxon>
    </lineage>
</organism>
<dbReference type="GO" id="GO:0030915">
    <property type="term" value="C:Smc5-Smc6 complex"/>
    <property type="evidence" value="ECO:0007669"/>
    <property type="project" value="TreeGrafter"/>
</dbReference>
<reference evidence="2 3" key="1">
    <citation type="submission" date="2011-02" db="EMBL/GenBank/DDBJ databases">
        <title>The Genome Sequence of Sphaeroforma arctica JP610.</title>
        <authorList>
            <consortium name="The Broad Institute Genome Sequencing Platform"/>
            <person name="Russ C."/>
            <person name="Cuomo C."/>
            <person name="Young S.K."/>
            <person name="Zeng Q."/>
            <person name="Gargeya S."/>
            <person name="Alvarado L."/>
            <person name="Berlin A."/>
            <person name="Chapman S.B."/>
            <person name="Chen Z."/>
            <person name="Freedman E."/>
            <person name="Gellesch M."/>
            <person name="Goldberg J."/>
            <person name="Griggs A."/>
            <person name="Gujja S."/>
            <person name="Heilman E."/>
            <person name="Heiman D."/>
            <person name="Howarth C."/>
            <person name="Mehta T."/>
            <person name="Neiman D."/>
            <person name="Pearson M."/>
            <person name="Roberts A."/>
            <person name="Saif S."/>
            <person name="Shea T."/>
            <person name="Shenoy N."/>
            <person name="Sisk P."/>
            <person name="Stolte C."/>
            <person name="Sykes S."/>
            <person name="White J."/>
            <person name="Yandava C."/>
            <person name="Burger G."/>
            <person name="Gray M.W."/>
            <person name="Holland P.W.H."/>
            <person name="King N."/>
            <person name="Lang F.B.F."/>
            <person name="Roger A.J."/>
            <person name="Ruiz-Trillo I."/>
            <person name="Haas B."/>
            <person name="Nusbaum C."/>
            <person name="Birren B."/>
        </authorList>
    </citation>
    <scope>NUCLEOTIDE SEQUENCE [LARGE SCALE GENOMIC DNA]</scope>
    <source>
        <strain evidence="2 3">JP610</strain>
    </source>
</reference>
<dbReference type="GO" id="GO:0003697">
    <property type="term" value="F:single-stranded DNA binding"/>
    <property type="evidence" value="ECO:0007669"/>
    <property type="project" value="TreeGrafter"/>
</dbReference>
<name>A0A0L0G1I9_9EUKA</name>
<dbReference type="STRING" id="667725.A0A0L0G1I9"/>
<evidence type="ECO:0000256" key="1">
    <source>
        <dbReference type="ARBA" id="ARBA00023054"/>
    </source>
</evidence>
<dbReference type="eggNOG" id="KOG0979">
    <property type="taxonomic scope" value="Eukaryota"/>
</dbReference>
<dbReference type="EMBL" id="KQ241873">
    <property type="protein sequence ID" value="KNC83007.1"/>
    <property type="molecule type" value="Genomic_DNA"/>
</dbReference>
<evidence type="ECO:0000313" key="3">
    <source>
        <dbReference type="Proteomes" id="UP000054560"/>
    </source>
</evidence>
<dbReference type="PANTHER" id="PTHR45916">
    <property type="entry name" value="STRUCTURAL MAINTENANCE OF CHROMOSOMES PROTEIN 5"/>
    <property type="match status" value="1"/>
</dbReference>
<sequence length="76" mass="8691">MDPNNERAVFGTIADEATSEGSSQYFLITPKLLADLKYNRRITVLCVFNGEYVNTPHEEWNIGTFIQRRRQLKAAA</sequence>
<evidence type="ECO:0000313" key="2">
    <source>
        <dbReference type="EMBL" id="KNC83007.1"/>
    </source>
</evidence>
<keyword evidence="1" id="KW-0175">Coiled coil</keyword>
<dbReference type="Proteomes" id="UP000054560">
    <property type="component" value="Unassembled WGS sequence"/>
</dbReference>
<dbReference type="OrthoDB" id="10254973at2759"/>
<dbReference type="RefSeq" id="XP_014156909.1">
    <property type="nucleotide sequence ID" value="XM_014301434.1"/>
</dbReference>
<gene>
    <name evidence="2" type="ORF">SARC_04730</name>
</gene>
<keyword evidence="3" id="KW-1185">Reference proteome</keyword>
<accession>A0A0L0G1I9</accession>
<dbReference type="GO" id="GO:0000724">
    <property type="term" value="P:double-strand break repair via homologous recombination"/>
    <property type="evidence" value="ECO:0007669"/>
    <property type="project" value="TreeGrafter"/>
</dbReference>
<proteinExistence type="predicted"/>